<accession>A0ABN7C5S9</accession>
<evidence type="ECO:0008006" key="3">
    <source>
        <dbReference type="Google" id="ProtNLM"/>
    </source>
</evidence>
<dbReference type="Proteomes" id="UP001529514">
    <property type="component" value="Chromosome"/>
</dbReference>
<organism evidence="1 2">
    <name type="scientific">Xenorhabdus taiwanensis</name>
    <dbReference type="NCBI Taxonomy" id="3085177"/>
    <lineage>
        <taxon>Bacteria</taxon>
        <taxon>Pseudomonadati</taxon>
        <taxon>Pseudomonadota</taxon>
        <taxon>Gammaproteobacteria</taxon>
        <taxon>Enterobacterales</taxon>
        <taxon>Morganellaceae</taxon>
        <taxon>Xenorhabdus</taxon>
    </lineage>
</organism>
<evidence type="ECO:0000313" key="1">
    <source>
        <dbReference type="EMBL" id="BET97657.1"/>
    </source>
</evidence>
<name>A0ABN7C5S9_9GAMM</name>
<keyword evidence="2" id="KW-1185">Reference proteome</keyword>
<dbReference type="EMBL" id="AP028978">
    <property type="protein sequence ID" value="BET97657.1"/>
    <property type="molecule type" value="Genomic_DNA"/>
</dbReference>
<gene>
    <name evidence="1" type="ORF">TCT1_25780</name>
</gene>
<evidence type="ECO:0000313" key="2">
    <source>
        <dbReference type="Proteomes" id="UP001529514"/>
    </source>
</evidence>
<reference evidence="1 2" key="1">
    <citation type="submission" date="2023-10" db="EMBL/GenBank/DDBJ databases">
        <title>Xenorhabdus taiwanensis sp. nov., a symbiotic bacterium associated with the entomopathogenic nematode Steinernema taiwanensis.</title>
        <authorList>
            <person name="Tseng C.T."/>
            <person name="Shu H.Y."/>
            <person name="Chen M.H."/>
            <person name="Fang Y.J."/>
            <person name="Wu T.L."/>
            <person name="Lin Y.C."/>
            <person name="Huang C.J."/>
        </authorList>
    </citation>
    <scope>NUCLEOTIDE SEQUENCE [LARGE SCALE GENOMIC DNA]</scope>
    <source>
        <strain evidence="1 2">TCT-1</strain>
    </source>
</reference>
<proteinExistence type="predicted"/>
<protein>
    <recommendedName>
        <fullName evidence="3">Excisionase</fullName>
    </recommendedName>
</protein>
<sequence length="78" mass="8875">MKINRGTISHDKLMKASAWGNREFEIGSIPDNRTIKRWIEIGQLRGKIVDGSAWVYSSERWGVDSLISSQVNKLIKDS</sequence>